<dbReference type="EMBL" id="VSWC01000118">
    <property type="protein sequence ID" value="KAA1084747.1"/>
    <property type="molecule type" value="Genomic_DNA"/>
</dbReference>
<evidence type="ECO:0000256" key="1">
    <source>
        <dbReference type="SAM" id="MobiDB-lite"/>
    </source>
</evidence>
<dbReference type="AlphaFoldDB" id="A0A5B0P5Q0"/>
<evidence type="ECO:0000313" key="8">
    <source>
        <dbReference type="Proteomes" id="UP000324748"/>
    </source>
</evidence>
<evidence type="ECO:0000313" key="2">
    <source>
        <dbReference type="EMBL" id="KAA1071165.1"/>
    </source>
</evidence>
<evidence type="ECO:0000313" key="6">
    <source>
        <dbReference type="EMBL" id="KAA1096443.1"/>
    </source>
</evidence>
<dbReference type="EMBL" id="VDEP01000475">
    <property type="protein sequence ID" value="KAA1073040.1"/>
    <property type="molecule type" value="Genomic_DNA"/>
</dbReference>
<dbReference type="EMBL" id="VDEP01000102">
    <property type="protein sequence ID" value="KAA1131990.1"/>
    <property type="molecule type" value="Genomic_DNA"/>
</dbReference>
<dbReference type="EMBL" id="VSWC01000067">
    <property type="protein sequence ID" value="KAA1096443.1"/>
    <property type="molecule type" value="Genomic_DNA"/>
</dbReference>
<feature type="compositionally biased region" description="Polar residues" evidence="1">
    <location>
        <begin position="87"/>
        <end position="107"/>
    </location>
</feature>
<evidence type="ECO:0000313" key="5">
    <source>
        <dbReference type="EMBL" id="KAA1094402.1"/>
    </source>
</evidence>
<gene>
    <name evidence="6" type="ORF">PGT21_016919</name>
    <name evidence="5" type="ORF">PGT21_020262</name>
    <name evidence="4" type="ORF">PGT21_035048</name>
    <name evidence="2" type="ORF">PGTUg99_007091</name>
    <name evidence="3" type="ORF">PGTUg99_022814</name>
    <name evidence="7" type="ORF">PGTUg99_035366</name>
</gene>
<feature type="compositionally biased region" description="Basic and acidic residues" evidence="1">
    <location>
        <begin position="1"/>
        <end position="28"/>
    </location>
</feature>
<organism evidence="6 8">
    <name type="scientific">Puccinia graminis f. sp. tritici</name>
    <dbReference type="NCBI Taxonomy" id="56615"/>
    <lineage>
        <taxon>Eukaryota</taxon>
        <taxon>Fungi</taxon>
        <taxon>Dikarya</taxon>
        <taxon>Basidiomycota</taxon>
        <taxon>Pucciniomycotina</taxon>
        <taxon>Pucciniomycetes</taxon>
        <taxon>Pucciniales</taxon>
        <taxon>Pucciniaceae</taxon>
        <taxon>Puccinia</taxon>
    </lineage>
</organism>
<protein>
    <submittedName>
        <fullName evidence="6">Uncharacterized protein</fullName>
    </submittedName>
</protein>
<dbReference type="Proteomes" id="UP000324748">
    <property type="component" value="Unassembled WGS sequence"/>
</dbReference>
<reference evidence="8 9" key="1">
    <citation type="submission" date="2019-05" db="EMBL/GenBank/DDBJ databases">
        <title>Emergence of the Ug99 lineage of the wheat stem rust pathogen through somatic hybridization.</title>
        <authorList>
            <person name="Li F."/>
            <person name="Upadhyaya N.M."/>
            <person name="Sperschneider J."/>
            <person name="Matny O."/>
            <person name="Nguyen-Phuc H."/>
            <person name="Mago R."/>
            <person name="Raley C."/>
            <person name="Miller M.E."/>
            <person name="Silverstein K.A.T."/>
            <person name="Henningsen E."/>
            <person name="Hirsch C.D."/>
            <person name="Visser B."/>
            <person name="Pretorius Z.A."/>
            <person name="Steffenson B.J."/>
            <person name="Schwessinger B."/>
            <person name="Dodds P.N."/>
            <person name="Figueroa M."/>
        </authorList>
    </citation>
    <scope>NUCLEOTIDE SEQUENCE [LARGE SCALE GENOMIC DNA]</scope>
    <source>
        <strain evidence="6">21-0</strain>
        <strain evidence="2 9">Ug99</strain>
    </source>
</reference>
<comment type="caution">
    <text evidence="6">The sequence shown here is derived from an EMBL/GenBank/DDBJ whole genome shotgun (WGS) entry which is preliminary data.</text>
</comment>
<proteinExistence type="predicted"/>
<name>A0A5B0P5Q0_PUCGR</name>
<dbReference type="EMBL" id="VSWC01000079">
    <property type="protein sequence ID" value="KAA1094402.1"/>
    <property type="molecule type" value="Genomic_DNA"/>
</dbReference>
<evidence type="ECO:0000313" key="9">
    <source>
        <dbReference type="Proteomes" id="UP000325313"/>
    </source>
</evidence>
<feature type="compositionally biased region" description="Polar residues" evidence="1">
    <location>
        <begin position="61"/>
        <end position="73"/>
    </location>
</feature>
<dbReference type="EMBL" id="VDEP01000479">
    <property type="protein sequence ID" value="KAA1071165.1"/>
    <property type="molecule type" value="Genomic_DNA"/>
</dbReference>
<accession>A0A5B0P5Q0</accession>
<evidence type="ECO:0000313" key="3">
    <source>
        <dbReference type="EMBL" id="KAA1073040.1"/>
    </source>
</evidence>
<sequence>MRPREPIRPNYERSDTRPSNHPGPDRGSIRSQQIGPNLPTTVLDRERWPDGGLQSGRPSRLFNSPIHSRTSLTCVGGQTVGRHPKASTLTDSGQPQGSAPTESPKNP</sequence>
<feature type="region of interest" description="Disordered" evidence="1">
    <location>
        <begin position="1"/>
        <end position="107"/>
    </location>
</feature>
<evidence type="ECO:0000313" key="7">
    <source>
        <dbReference type="EMBL" id="KAA1131990.1"/>
    </source>
</evidence>
<keyword evidence="8" id="KW-1185">Reference proteome</keyword>
<feature type="compositionally biased region" description="Polar residues" evidence="1">
    <location>
        <begin position="29"/>
        <end position="40"/>
    </location>
</feature>
<dbReference type="Proteomes" id="UP000325313">
    <property type="component" value="Unassembled WGS sequence"/>
</dbReference>
<evidence type="ECO:0000313" key="4">
    <source>
        <dbReference type="EMBL" id="KAA1084747.1"/>
    </source>
</evidence>